<sequence length="255" mass="27713">MPTIAMPTIAMAATPRDVSDLVGARAAGGETQLEQRGYVHIKTEKSNDRAWSYWWHSGRKQCLSVATVDGRYDAITDTPAADCNQRGGKSDGSAVAAGVAVAALIGAIALAHKSHNHDDGKHYDDDKTDAVYDRGFRDGLYNQSYHNYDRSDAYSRGYEAGTRQREDETSHRNGHRSGASGYTRSVNVSDLQGARASSADGELQSRGFRNVDALKSGNAAYTIWYNRDTRQCLQMAVADGRVDSLVDIGSSPNCR</sequence>
<accession>W0AJL7</accession>
<dbReference type="HOGENOM" id="CLU_1057022_0_0_5"/>
<dbReference type="AlphaFoldDB" id="W0AJL7"/>
<feature type="region of interest" description="Disordered" evidence="1">
    <location>
        <begin position="158"/>
        <end position="185"/>
    </location>
</feature>
<gene>
    <name evidence="2" type="ORF">NX02_21130</name>
</gene>
<dbReference type="OrthoDB" id="594865at2"/>
<name>W0AJL7_9SPHN</name>
<proteinExistence type="predicted"/>
<protein>
    <submittedName>
        <fullName evidence="2">Uncharacterized protein</fullName>
    </submittedName>
</protein>
<dbReference type="PATRIC" id="fig|1123269.5.peg.4136"/>
<dbReference type="Proteomes" id="UP000018851">
    <property type="component" value="Chromosome"/>
</dbReference>
<feature type="compositionally biased region" description="Basic and acidic residues" evidence="1">
    <location>
        <begin position="162"/>
        <end position="171"/>
    </location>
</feature>
<keyword evidence="3" id="KW-1185">Reference proteome</keyword>
<evidence type="ECO:0000313" key="3">
    <source>
        <dbReference type="Proteomes" id="UP000018851"/>
    </source>
</evidence>
<dbReference type="eggNOG" id="ENOG5032UTB">
    <property type="taxonomic scope" value="Bacteria"/>
</dbReference>
<evidence type="ECO:0000313" key="2">
    <source>
        <dbReference type="EMBL" id="AHE55865.1"/>
    </source>
</evidence>
<evidence type="ECO:0000256" key="1">
    <source>
        <dbReference type="SAM" id="MobiDB-lite"/>
    </source>
</evidence>
<reference evidence="2 3" key="1">
    <citation type="submission" date="2013-07" db="EMBL/GenBank/DDBJ databases">
        <title>Completed genome of Sphingomonas sanxanigenens NX02.</title>
        <authorList>
            <person name="Ma T."/>
            <person name="Huang H."/>
            <person name="Wu M."/>
            <person name="Li X."/>
            <person name="Li G."/>
        </authorList>
    </citation>
    <scope>NUCLEOTIDE SEQUENCE [LARGE SCALE GENOMIC DNA]</scope>
    <source>
        <strain evidence="2 3">NX02</strain>
    </source>
</reference>
<dbReference type="EMBL" id="CP006644">
    <property type="protein sequence ID" value="AHE55865.1"/>
    <property type="molecule type" value="Genomic_DNA"/>
</dbReference>
<organism evidence="2 3">
    <name type="scientific">Sphingomonas sanxanigenens DSM 19645 = NX02</name>
    <dbReference type="NCBI Taxonomy" id="1123269"/>
    <lineage>
        <taxon>Bacteria</taxon>
        <taxon>Pseudomonadati</taxon>
        <taxon>Pseudomonadota</taxon>
        <taxon>Alphaproteobacteria</taxon>
        <taxon>Sphingomonadales</taxon>
        <taxon>Sphingomonadaceae</taxon>
        <taxon>Sphingomonas</taxon>
    </lineage>
</organism>
<dbReference type="KEGG" id="ssan:NX02_21130"/>